<dbReference type="Proteomes" id="UP001303115">
    <property type="component" value="Unassembled WGS sequence"/>
</dbReference>
<protein>
    <submittedName>
        <fullName evidence="2">Uncharacterized protein</fullName>
    </submittedName>
</protein>
<name>A0AAN6PIV6_9PEZI</name>
<feature type="region of interest" description="Disordered" evidence="1">
    <location>
        <begin position="1"/>
        <end position="49"/>
    </location>
</feature>
<evidence type="ECO:0000256" key="1">
    <source>
        <dbReference type="SAM" id="MobiDB-lite"/>
    </source>
</evidence>
<dbReference type="EMBL" id="MU854356">
    <property type="protein sequence ID" value="KAK4041472.1"/>
    <property type="molecule type" value="Genomic_DNA"/>
</dbReference>
<accession>A0AAN6PIV6</accession>
<proteinExistence type="predicted"/>
<reference evidence="3" key="1">
    <citation type="journal article" date="2023" name="Mol. Phylogenet. Evol.">
        <title>Genome-scale phylogeny and comparative genomics of the fungal order Sordariales.</title>
        <authorList>
            <person name="Hensen N."/>
            <person name="Bonometti L."/>
            <person name="Westerberg I."/>
            <person name="Brannstrom I.O."/>
            <person name="Guillou S."/>
            <person name="Cros-Aarteil S."/>
            <person name="Calhoun S."/>
            <person name="Haridas S."/>
            <person name="Kuo A."/>
            <person name="Mondo S."/>
            <person name="Pangilinan J."/>
            <person name="Riley R."/>
            <person name="LaButti K."/>
            <person name="Andreopoulos B."/>
            <person name="Lipzen A."/>
            <person name="Chen C."/>
            <person name="Yan M."/>
            <person name="Daum C."/>
            <person name="Ng V."/>
            <person name="Clum A."/>
            <person name="Steindorff A."/>
            <person name="Ohm R.A."/>
            <person name="Martin F."/>
            <person name="Silar P."/>
            <person name="Natvig D.O."/>
            <person name="Lalanne C."/>
            <person name="Gautier V."/>
            <person name="Ament-Velasquez S.L."/>
            <person name="Kruys A."/>
            <person name="Hutchinson M.I."/>
            <person name="Powell A.J."/>
            <person name="Barry K."/>
            <person name="Miller A.N."/>
            <person name="Grigoriev I.V."/>
            <person name="Debuchy R."/>
            <person name="Gladieux P."/>
            <person name="Hiltunen Thoren M."/>
            <person name="Johannesson H."/>
        </authorList>
    </citation>
    <scope>NUCLEOTIDE SEQUENCE [LARGE SCALE GENOMIC DNA]</scope>
    <source>
        <strain evidence="3">CBS 284.82</strain>
    </source>
</reference>
<evidence type="ECO:0000313" key="2">
    <source>
        <dbReference type="EMBL" id="KAK4041472.1"/>
    </source>
</evidence>
<comment type="caution">
    <text evidence="2">The sequence shown here is derived from an EMBL/GenBank/DDBJ whole genome shotgun (WGS) entry which is preliminary data.</text>
</comment>
<sequence>ADHHPSYPPVPDDRGEQDRMCPTVPPQVVESRARTPTLPDGESIGELEPADAEPQFYRAAASVRANFQYNIGHRRYRRSCDTNDEEDCSRIIGSDAKQGKDKDTVQLLQRKRRRVNTSAPITHRTAPKRQVHLRYTNSLSL</sequence>
<organism evidence="2 3">
    <name type="scientific">Parachaetomium inaequale</name>
    <dbReference type="NCBI Taxonomy" id="2588326"/>
    <lineage>
        <taxon>Eukaryota</taxon>
        <taxon>Fungi</taxon>
        <taxon>Dikarya</taxon>
        <taxon>Ascomycota</taxon>
        <taxon>Pezizomycotina</taxon>
        <taxon>Sordariomycetes</taxon>
        <taxon>Sordariomycetidae</taxon>
        <taxon>Sordariales</taxon>
        <taxon>Chaetomiaceae</taxon>
        <taxon>Parachaetomium</taxon>
    </lineage>
</organism>
<feature type="compositionally biased region" description="Basic and acidic residues" evidence="1">
    <location>
        <begin position="1"/>
        <end position="19"/>
    </location>
</feature>
<evidence type="ECO:0000313" key="3">
    <source>
        <dbReference type="Proteomes" id="UP001303115"/>
    </source>
</evidence>
<gene>
    <name evidence="2" type="ORF">C8A01DRAFT_14767</name>
</gene>
<dbReference type="AlphaFoldDB" id="A0AAN6PIV6"/>
<feature type="non-terminal residue" evidence="2">
    <location>
        <position position="1"/>
    </location>
</feature>
<keyword evidence="3" id="KW-1185">Reference proteome</keyword>